<keyword evidence="1" id="KW-0472">Membrane</keyword>
<keyword evidence="3" id="KW-1185">Reference proteome</keyword>
<dbReference type="OrthoDB" id="7021410at2"/>
<accession>A0A857JKI9</accession>
<keyword evidence="1" id="KW-0812">Transmembrane</keyword>
<evidence type="ECO:0000313" key="3">
    <source>
        <dbReference type="Proteomes" id="UP000464524"/>
    </source>
</evidence>
<dbReference type="InterPro" id="IPR016917">
    <property type="entry name" value="UCP029393"/>
</dbReference>
<dbReference type="PIRSF" id="PIRSF029393">
    <property type="entry name" value="UCP029393"/>
    <property type="match status" value="1"/>
</dbReference>
<reference evidence="2 3" key="1">
    <citation type="submission" date="2019-12" db="EMBL/GenBank/DDBJ databases">
        <title>Genome sequencing and assembly of endphytes of Porphyra tenera.</title>
        <authorList>
            <person name="Park J.M."/>
            <person name="Shin R."/>
            <person name="Jo S.H."/>
        </authorList>
    </citation>
    <scope>NUCLEOTIDE SEQUENCE [LARGE SCALE GENOMIC DNA]</scope>
    <source>
        <strain evidence="2 3">GPM4</strain>
    </source>
</reference>
<feature type="transmembrane region" description="Helical" evidence="1">
    <location>
        <begin position="7"/>
        <end position="27"/>
    </location>
</feature>
<dbReference type="Pfam" id="PF11157">
    <property type="entry name" value="DUF2937"/>
    <property type="match status" value="1"/>
</dbReference>
<sequence>MNIIREYLRLAVFAMGLLSGVQIPAFIDQYQKRVDAHLLEARQNLAGFKQTAERYFKGDMRALIHHYRSSPDAVFQQDAKNVQLIYERSRLLQNQWDNLNTGVVERAYYLARHYNPQILQETVSQYSYTVPLEPAALGWGICIALLFAAVFDILIGLSAKTCSVCYHAARNKAKLNH</sequence>
<name>A0A857JKI9_9ALTE</name>
<gene>
    <name evidence="2" type="ORF">FX988_02034</name>
</gene>
<protein>
    <recommendedName>
        <fullName evidence="4">DUF2937 domain-containing protein</fullName>
    </recommendedName>
</protein>
<dbReference type="InterPro" id="IPR022584">
    <property type="entry name" value="DUF2937"/>
</dbReference>
<dbReference type="EMBL" id="CP047656">
    <property type="protein sequence ID" value="QHJ11798.1"/>
    <property type="molecule type" value="Genomic_DNA"/>
</dbReference>
<dbReference type="AlphaFoldDB" id="A0A857JKI9"/>
<feature type="transmembrane region" description="Helical" evidence="1">
    <location>
        <begin position="136"/>
        <end position="157"/>
    </location>
</feature>
<proteinExistence type="predicted"/>
<evidence type="ECO:0000256" key="1">
    <source>
        <dbReference type="SAM" id="Phobius"/>
    </source>
</evidence>
<evidence type="ECO:0000313" key="2">
    <source>
        <dbReference type="EMBL" id="QHJ11798.1"/>
    </source>
</evidence>
<dbReference type="Proteomes" id="UP000464524">
    <property type="component" value="Chromosome"/>
</dbReference>
<dbReference type="KEGG" id="pmes:FX988_02034"/>
<organism evidence="2 3">
    <name type="scientific">Paraglaciecola mesophila</name>
    <dbReference type="NCBI Taxonomy" id="197222"/>
    <lineage>
        <taxon>Bacteria</taxon>
        <taxon>Pseudomonadati</taxon>
        <taxon>Pseudomonadota</taxon>
        <taxon>Gammaproteobacteria</taxon>
        <taxon>Alteromonadales</taxon>
        <taxon>Alteromonadaceae</taxon>
        <taxon>Paraglaciecola</taxon>
    </lineage>
</organism>
<dbReference type="RefSeq" id="WP_160179585.1">
    <property type="nucleotide sequence ID" value="NZ_CP047656.1"/>
</dbReference>
<evidence type="ECO:0008006" key="4">
    <source>
        <dbReference type="Google" id="ProtNLM"/>
    </source>
</evidence>
<keyword evidence="1" id="KW-1133">Transmembrane helix</keyword>